<dbReference type="InterPro" id="IPR023210">
    <property type="entry name" value="NADP_OxRdtase_dom"/>
</dbReference>
<protein>
    <submittedName>
        <fullName evidence="2">Aldo/keto reductase</fullName>
    </submittedName>
</protein>
<proteinExistence type="predicted"/>
<dbReference type="EMBL" id="JASJOS010000001">
    <property type="protein sequence ID" value="MDJ1478902.1"/>
    <property type="molecule type" value="Genomic_DNA"/>
</dbReference>
<dbReference type="Pfam" id="PF00248">
    <property type="entry name" value="Aldo_ket_red"/>
    <property type="match status" value="1"/>
</dbReference>
<dbReference type="PANTHER" id="PTHR43312">
    <property type="entry name" value="D-THREO-ALDOSE 1-DEHYDROGENASE"/>
    <property type="match status" value="1"/>
</dbReference>
<dbReference type="AlphaFoldDB" id="A0AAE3QGF2"/>
<dbReference type="SUPFAM" id="SSF51430">
    <property type="entry name" value="NAD(P)-linked oxidoreductase"/>
    <property type="match status" value="1"/>
</dbReference>
<dbReference type="RefSeq" id="WP_313974667.1">
    <property type="nucleotide sequence ID" value="NZ_JASJOS010000001.1"/>
</dbReference>
<feature type="domain" description="NADP-dependent oxidoreductase" evidence="1">
    <location>
        <begin position="16"/>
        <end position="264"/>
    </location>
</feature>
<dbReference type="Proteomes" id="UP001241110">
    <property type="component" value="Unassembled WGS sequence"/>
</dbReference>
<accession>A0AAE3QGF2</accession>
<dbReference type="PANTHER" id="PTHR43312:SF1">
    <property type="entry name" value="NADP-DEPENDENT OXIDOREDUCTASE DOMAIN-CONTAINING PROTEIN"/>
    <property type="match status" value="1"/>
</dbReference>
<evidence type="ECO:0000259" key="1">
    <source>
        <dbReference type="Pfam" id="PF00248"/>
    </source>
</evidence>
<sequence>MILRNIPSTGETLPIIGLGTWSTFDVTRPADHPPLEQVLQAVVQTAKGALIDSSPMYGRAEEVVGNLTQSCKLNEDFFYATKVWTTGKQEGIQQMESSLKKMQRKEMDLMQIHNLTDWKTHLTTLRDWKEQGKIRYLGVTHYTDSMHPELEKVIMTEKIDFVQFNYSITSRNAEKRLLPAAADKGVATLINRPLGEGTLFTMVRGKALPEWAKDYDIHSWTQFFLKFIASHPAVTCIIPATRKPTHAADNMQAGQGRLPDQTIREKMVTFIESL</sequence>
<reference evidence="2" key="1">
    <citation type="submission" date="2023-05" db="EMBL/GenBank/DDBJ databases">
        <authorList>
            <person name="Zhang X."/>
        </authorList>
    </citation>
    <scope>NUCLEOTIDE SEQUENCE</scope>
    <source>
        <strain evidence="2">YF14B1</strain>
    </source>
</reference>
<dbReference type="CDD" id="cd19095">
    <property type="entry name" value="AKR_PA4992-like"/>
    <property type="match status" value="1"/>
</dbReference>
<gene>
    <name evidence="2" type="ORF">QNI16_00315</name>
</gene>
<dbReference type="InterPro" id="IPR053135">
    <property type="entry name" value="AKR2_Oxidoreductase"/>
</dbReference>
<organism evidence="2 3">
    <name type="scientific">Xanthocytophaga flava</name>
    <dbReference type="NCBI Taxonomy" id="3048013"/>
    <lineage>
        <taxon>Bacteria</taxon>
        <taxon>Pseudomonadati</taxon>
        <taxon>Bacteroidota</taxon>
        <taxon>Cytophagia</taxon>
        <taxon>Cytophagales</taxon>
        <taxon>Rhodocytophagaceae</taxon>
        <taxon>Xanthocytophaga</taxon>
    </lineage>
</organism>
<dbReference type="InterPro" id="IPR036812">
    <property type="entry name" value="NAD(P)_OxRdtase_dom_sf"/>
</dbReference>
<name>A0AAE3QGF2_9BACT</name>
<dbReference type="Gene3D" id="3.20.20.100">
    <property type="entry name" value="NADP-dependent oxidoreductase domain"/>
    <property type="match status" value="1"/>
</dbReference>
<evidence type="ECO:0000313" key="2">
    <source>
        <dbReference type="EMBL" id="MDJ1478902.1"/>
    </source>
</evidence>
<comment type="caution">
    <text evidence="2">The sequence shown here is derived from an EMBL/GenBank/DDBJ whole genome shotgun (WGS) entry which is preliminary data.</text>
</comment>
<evidence type="ECO:0000313" key="3">
    <source>
        <dbReference type="Proteomes" id="UP001241110"/>
    </source>
</evidence>